<evidence type="ECO:0000313" key="3">
    <source>
        <dbReference type="Proteomes" id="UP000012283"/>
    </source>
</evidence>
<name>N4WWW4_9BACI</name>
<keyword evidence="3" id="KW-1185">Reference proteome</keyword>
<evidence type="ECO:0000313" key="2">
    <source>
        <dbReference type="EMBL" id="ENH97546.1"/>
    </source>
</evidence>
<proteinExistence type="predicted"/>
<dbReference type="RefSeq" id="WP_003466627.1">
    <property type="nucleotide sequence ID" value="NZ_APML01000019.1"/>
</dbReference>
<gene>
    <name evidence="2" type="ORF">J416_06028</name>
</gene>
<dbReference type="EMBL" id="APML01000019">
    <property type="protein sequence ID" value="ENH97546.1"/>
    <property type="molecule type" value="Genomic_DNA"/>
</dbReference>
<reference evidence="2 3" key="1">
    <citation type="submission" date="2013-03" db="EMBL/GenBank/DDBJ databases">
        <title>Draft genome sequence of Gracibacillus halophilus YIM-C55.5, a moderately halophilic and thermophilic organism from the Xiaochaidamu salt lake.</title>
        <authorList>
            <person name="Sugumar T."/>
            <person name="Polireddy D.R."/>
            <person name="Antony A."/>
            <person name="Madhava Y.R."/>
            <person name="Sivakumar N."/>
        </authorList>
    </citation>
    <scope>NUCLEOTIDE SEQUENCE [LARGE SCALE GENOMIC DNA]</scope>
    <source>
        <strain evidence="2 3">YIM-C55.5</strain>
    </source>
</reference>
<sequence length="70" mass="7920">MTSTSTGTKVKKAQGGERLSRELNRVYQEATPLHDILKQKSSPVTQLADASKNRYTKHMEVLRQNALKHL</sequence>
<organism evidence="2 3">
    <name type="scientific">Gracilibacillus halophilus YIM-C55.5</name>
    <dbReference type="NCBI Taxonomy" id="1308866"/>
    <lineage>
        <taxon>Bacteria</taxon>
        <taxon>Bacillati</taxon>
        <taxon>Bacillota</taxon>
        <taxon>Bacilli</taxon>
        <taxon>Bacillales</taxon>
        <taxon>Bacillaceae</taxon>
        <taxon>Gracilibacillus</taxon>
    </lineage>
</organism>
<dbReference type="PATRIC" id="fig|1308866.3.peg.1222"/>
<dbReference type="AlphaFoldDB" id="N4WWW4"/>
<dbReference type="Proteomes" id="UP000012283">
    <property type="component" value="Unassembled WGS sequence"/>
</dbReference>
<evidence type="ECO:0000256" key="1">
    <source>
        <dbReference type="SAM" id="MobiDB-lite"/>
    </source>
</evidence>
<feature type="region of interest" description="Disordered" evidence="1">
    <location>
        <begin position="1"/>
        <end position="22"/>
    </location>
</feature>
<comment type="caution">
    <text evidence="2">The sequence shown here is derived from an EMBL/GenBank/DDBJ whole genome shotgun (WGS) entry which is preliminary data.</text>
</comment>
<accession>N4WWW4</accession>
<protein>
    <submittedName>
        <fullName evidence="2">Uncharacterized protein</fullName>
    </submittedName>
</protein>
<dbReference type="OrthoDB" id="2971237at2"/>